<feature type="domain" description="Aminoglycoside phosphotransferase" evidence="1">
    <location>
        <begin position="30"/>
        <end position="212"/>
    </location>
</feature>
<keyword evidence="3" id="KW-1185">Reference proteome</keyword>
<organism evidence="2 3">
    <name type="scientific">Paenibacillus dendritiformis C454</name>
    <dbReference type="NCBI Taxonomy" id="1131935"/>
    <lineage>
        <taxon>Bacteria</taxon>
        <taxon>Bacillati</taxon>
        <taxon>Bacillota</taxon>
        <taxon>Bacilli</taxon>
        <taxon>Bacillales</taxon>
        <taxon>Paenibacillaceae</taxon>
        <taxon>Paenibacillus</taxon>
    </lineage>
</organism>
<dbReference type="Gene3D" id="3.90.1200.10">
    <property type="match status" value="1"/>
</dbReference>
<accession>H3SM03</accession>
<dbReference type="PATRIC" id="fig|1131935.3.peg.4780"/>
<dbReference type="Pfam" id="PF01636">
    <property type="entry name" value="APH"/>
    <property type="match status" value="1"/>
</dbReference>
<dbReference type="EMBL" id="AHKH01000094">
    <property type="protein sequence ID" value="EHQ59884.1"/>
    <property type="molecule type" value="Genomic_DNA"/>
</dbReference>
<proteinExistence type="predicted"/>
<sequence>MTNPIRDMDWMEISSEVESLLQPEDSCVTILPMKSGLEAEVTRLSIGGLHFVLKVWNRDSKPNVHAQYKLLEALYCRGLPVSKPHGWGLDRDENPVLLTSFDGSPIGKVNQSLFKALTEMLTQIHRMSLQDIDESTLPKHDFIPYFYPGIEEHVDLRDLLVQLVERADMKQDCLIHGDFYMGNVLEAEGTYTIIDWTNGQLGDPRYDIAWSMVLIKIYGGMRSNSYYLPTVVTETAYKYEELELFEAMACLRWILLHRMVHLPIRKGTISRVRNILKGNRHLNEHLL</sequence>
<dbReference type="InterPro" id="IPR002575">
    <property type="entry name" value="Aminoglycoside_PTrfase"/>
</dbReference>
<comment type="caution">
    <text evidence="2">The sequence shown here is derived from an EMBL/GenBank/DDBJ whole genome shotgun (WGS) entry which is preliminary data.</text>
</comment>
<evidence type="ECO:0000259" key="1">
    <source>
        <dbReference type="Pfam" id="PF01636"/>
    </source>
</evidence>
<dbReference type="GO" id="GO:0016740">
    <property type="term" value="F:transferase activity"/>
    <property type="evidence" value="ECO:0007669"/>
    <property type="project" value="UniProtKB-KW"/>
</dbReference>
<name>H3SM03_9BACL</name>
<dbReference type="OrthoDB" id="9812495at2"/>
<dbReference type="STRING" id="1131935.PDENDC454_22959"/>
<keyword evidence="2" id="KW-0808">Transferase</keyword>
<dbReference type="AlphaFoldDB" id="H3SM03"/>
<protein>
    <submittedName>
        <fullName evidence="2">Aminoglycoside phosphotransferase</fullName>
    </submittedName>
</protein>
<reference evidence="2 3" key="1">
    <citation type="journal article" date="2012" name="J. Bacteriol.">
        <title>Genome Sequence of the Pattern-Forming Social Bacterium Paenibacillus dendritiformis C454 Chiral Morphotype.</title>
        <authorList>
            <person name="Sirota-Madi A."/>
            <person name="Olender T."/>
            <person name="Helman Y."/>
            <person name="Brainis I."/>
            <person name="Finkelshtein A."/>
            <person name="Roth D."/>
            <person name="Hagai E."/>
            <person name="Leshkowitz D."/>
            <person name="Brodsky L."/>
            <person name="Galatenko V."/>
            <person name="Nikolaev V."/>
            <person name="Gutnick D.L."/>
            <person name="Lancet D."/>
            <person name="Ben-Jacob E."/>
        </authorList>
    </citation>
    <scope>NUCLEOTIDE SEQUENCE [LARGE SCALE GENOMIC DNA]</scope>
    <source>
        <strain evidence="2 3">C454</strain>
    </source>
</reference>
<gene>
    <name evidence="2" type="ORF">PDENDC454_22959</name>
</gene>
<dbReference type="SUPFAM" id="SSF56112">
    <property type="entry name" value="Protein kinase-like (PK-like)"/>
    <property type="match status" value="1"/>
</dbReference>
<dbReference type="Proteomes" id="UP000003900">
    <property type="component" value="Unassembled WGS sequence"/>
</dbReference>
<evidence type="ECO:0000313" key="3">
    <source>
        <dbReference type="Proteomes" id="UP000003900"/>
    </source>
</evidence>
<dbReference type="InterPro" id="IPR011009">
    <property type="entry name" value="Kinase-like_dom_sf"/>
</dbReference>
<dbReference type="RefSeq" id="WP_006679078.1">
    <property type="nucleotide sequence ID" value="NZ_AHKH01000094.1"/>
</dbReference>
<evidence type="ECO:0000313" key="2">
    <source>
        <dbReference type="EMBL" id="EHQ59884.1"/>
    </source>
</evidence>